<evidence type="ECO:0000256" key="1">
    <source>
        <dbReference type="SAM" id="MobiDB-lite"/>
    </source>
</evidence>
<feature type="non-terminal residue" evidence="3">
    <location>
        <position position="265"/>
    </location>
</feature>
<sequence length="265" mass="28057">MAAILLALAALSAAVPADRRAAAQGNLLQNPGFEGDYQPFEGDANRRVAPGWAPWNAPRSAGDPSWANVTPQSQRARNPNRVRSGEGAQELFELFATFTGGVYQRVNVASGAPLRFSAFLNVWSTTRDDPDRSLEPAAVTLQVGIDPQGGTNGTSSAIIWSEPQRFYDEYRQLSVTATAAANTVTVFVRAIFLEPVRHNHVYIDDATLVVTSGTLPTSTPVAILPTETPAIAPTATPEGVIPTIIATLPPSPTPEGFIASPTPEG</sequence>
<dbReference type="AlphaFoldDB" id="A0A2M8PA34"/>
<dbReference type="Proteomes" id="UP000229681">
    <property type="component" value="Unassembled WGS sequence"/>
</dbReference>
<organism evidence="3 4">
    <name type="scientific">Candidatus Thermofonsia Clade 1 bacterium</name>
    <dbReference type="NCBI Taxonomy" id="2364210"/>
    <lineage>
        <taxon>Bacteria</taxon>
        <taxon>Bacillati</taxon>
        <taxon>Chloroflexota</taxon>
        <taxon>Candidatus Thermofontia</taxon>
        <taxon>Candidatus Thermofonsia Clade 1</taxon>
    </lineage>
</organism>
<evidence type="ECO:0000313" key="3">
    <source>
        <dbReference type="EMBL" id="PJF34387.1"/>
    </source>
</evidence>
<gene>
    <name evidence="3" type="ORF">CUN49_15925</name>
</gene>
<proteinExistence type="predicted"/>
<comment type="caution">
    <text evidence="3">The sequence shown here is derived from an EMBL/GenBank/DDBJ whole genome shotgun (WGS) entry which is preliminary data.</text>
</comment>
<protein>
    <submittedName>
        <fullName evidence="3">Uncharacterized protein</fullName>
    </submittedName>
</protein>
<evidence type="ECO:0000256" key="2">
    <source>
        <dbReference type="SAM" id="SignalP"/>
    </source>
</evidence>
<feature type="region of interest" description="Disordered" evidence="1">
    <location>
        <begin position="57"/>
        <end position="82"/>
    </location>
</feature>
<reference evidence="3 4" key="1">
    <citation type="submission" date="2017-11" db="EMBL/GenBank/DDBJ databases">
        <title>Evolution of Phototrophy in the Chloroflexi Phylum Driven by Horizontal Gene Transfer.</title>
        <authorList>
            <person name="Ward L.M."/>
            <person name="Hemp J."/>
            <person name="Shih P.M."/>
            <person name="Mcglynn S.E."/>
            <person name="Fischer W."/>
        </authorList>
    </citation>
    <scope>NUCLEOTIDE SEQUENCE [LARGE SCALE GENOMIC DNA]</scope>
    <source>
        <strain evidence="3">JP3_13</strain>
    </source>
</reference>
<evidence type="ECO:0000313" key="4">
    <source>
        <dbReference type="Proteomes" id="UP000229681"/>
    </source>
</evidence>
<feature type="chain" id="PRO_5014818660" evidence="2">
    <location>
        <begin position="18"/>
        <end position="265"/>
    </location>
</feature>
<keyword evidence="2" id="KW-0732">Signal</keyword>
<name>A0A2M8PA34_9CHLR</name>
<feature type="compositionally biased region" description="Polar residues" evidence="1">
    <location>
        <begin position="67"/>
        <end position="77"/>
    </location>
</feature>
<dbReference type="Gene3D" id="2.60.120.260">
    <property type="entry name" value="Galactose-binding domain-like"/>
    <property type="match status" value="1"/>
</dbReference>
<feature type="signal peptide" evidence="2">
    <location>
        <begin position="1"/>
        <end position="17"/>
    </location>
</feature>
<accession>A0A2M8PA34</accession>
<dbReference type="EMBL" id="PGTM01000423">
    <property type="protein sequence ID" value="PJF34387.1"/>
    <property type="molecule type" value="Genomic_DNA"/>
</dbReference>